<sequence length="182" mass="20424">MDFSTFDTRKAAETGRTVQIRDQQTGEPIVYDDKPCCFIVRGLSSRSYQAAIKAEHAARMKSPRGAKASEDAKMISDIHDDLVKSASRLIVGFVAVQRMGDDGKLRDLTTSDDDIKWFLDLNFLSMEHLMRSSALTIGPGESSEQFEDRKAEYEARWHKPSFAQQVLDAAQDEGFLQQTLKG</sequence>
<keyword evidence="2" id="KW-1185">Reference proteome</keyword>
<protein>
    <submittedName>
        <fullName evidence="1">Uncharacterized protein</fullName>
    </submittedName>
</protein>
<evidence type="ECO:0000313" key="1">
    <source>
        <dbReference type="EMBL" id="MFC3180452.1"/>
    </source>
</evidence>
<reference evidence="2" key="1">
    <citation type="journal article" date="2019" name="Int. J. Syst. Evol. Microbiol.">
        <title>The Global Catalogue of Microorganisms (GCM) 10K type strain sequencing project: providing services to taxonomists for standard genome sequencing and annotation.</title>
        <authorList>
            <consortium name="The Broad Institute Genomics Platform"/>
            <consortium name="The Broad Institute Genome Sequencing Center for Infectious Disease"/>
            <person name="Wu L."/>
            <person name="Ma J."/>
        </authorList>
    </citation>
    <scope>NUCLEOTIDE SEQUENCE [LARGE SCALE GENOMIC DNA]</scope>
    <source>
        <strain evidence="2">KCTC 52039</strain>
    </source>
</reference>
<evidence type="ECO:0000313" key="2">
    <source>
        <dbReference type="Proteomes" id="UP001595547"/>
    </source>
</evidence>
<proteinExistence type="predicted"/>
<dbReference type="EMBL" id="JBHRTO010000001">
    <property type="protein sequence ID" value="MFC3180452.1"/>
    <property type="molecule type" value="Genomic_DNA"/>
</dbReference>
<accession>A0ABV7IV98</accession>
<dbReference type="RefSeq" id="WP_380072076.1">
    <property type="nucleotide sequence ID" value="NZ_JBHRTO010000001.1"/>
</dbReference>
<comment type="caution">
    <text evidence="1">The sequence shown here is derived from an EMBL/GenBank/DDBJ whole genome shotgun (WGS) entry which is preliminary data.</text>
</comment>
<dbReference type="Proteomes" id="UP001595547">
    <property type="component" value="Unassembled WGS sequence"/>
</dbReference>
<gene>
    <name evidence="1" type="ORF">ACFOGH_05590</name>
</gene>
<name>A0ABV7IV98_9RHOB</name>
<organism evidence="1 2">
    <name type="scientific">Cypionkella sinensis</name>
    <dbReference type="NCBI Taxonomy" id="1756043"/>
    <lineage>
        <taxon>Bacteria</taxon>
        <taxon>Pseudomonadati</taxon>
        <taxon>Pseudomonadota</taxon>
        <taxon>Alphaproteobacteria</taxon>
        <taxon>Rhodobacterales</taxon>
        <taxon>Paracoccaceae</taxon>
        <taxon>Cypionkella</taxon>
    </lineage>
</organism>